<proteinExistence type="inferred from homology"/>
<evidence type="ECO:0000256" key="1">
    <source>
        <dbReference type="ARBA" id="ARBA00012452"/>
    </source>
</evidence>
<dbReference type="InterPro" id="IPR004045">
    <property type="entry name" value="Glutathione_S-Trfase_N"/>
</dbReference>
<dbReference type="GO" id="GO:0004364">
    <property type="term" value="F:glutathione transferase activity"/>
    <property type="evidence" value="ECO:0007669"/>
    <property type="project" value="UniProtKB-EC"/>
</dbReference>
<name>A0AAD5MQB5_PARTN</name>
<protein>
    <recommendedName>
        <fullName evidence="1">glutathione transferase</fullName>
        <ecNumber evidence="1">2.5.1.18</ecNumber>
    </recommendedName>
    <alternativeName>
        <fullName evidence="5">GST class-sigma</fullName>
    </alternativeName>
</protein>
<dbReference type="InterPro" id="IPR010987">
    <property type="entry name" value="Glutathione-S-Trfase_C-like"/>
</dbReference>
<dbReference type="PROSITE" id="PS50404">
    <property type="entry name" value="GST_NTER"/>
    <property type="match status" value="1"/>
</dbReference>
<dbReference type="SFLD" id="SFLDS00019">
    <property type="entry name" value="Glutathione_Transferase_(cytos"/>
    <property type="match status" value="1"/>
</dbReference>
<reference evidence="8" key="1">
    <citation type="submission" date="2021-06" db="EMBL/GenBank/DDBJ databases">
        <title>Parelaphostrongylus tenuis whole genome reference sequence.</title>
        <authorList>
            <person name="Garwood T.J."/>
            <person name="Larsen P.A."/>
            <person name="Fountain-Jones N.M."/>
            <person name="Garbe J.R."/>
            <person name="Macchietto M.G."/>
            <person name="Kania S.A."/>
            <person name="Gerhold R.W."/>
            <person name="Richards J.E."/>
            <person name="Wolf T.M."/>
        </authorList>
    </citation>
    <scope>NUCLEOTIDE SEQUENCE</scope>
    <source>
        <strain evidence="8">MNPRO001-30</strain>
        <tissue evidence="8">Meninges</tissue>
    </source>
</reference>
<dbReference type="Gene3D" id="3.40.30.10">
    <property type="entry name" value="Glutaredoxin"/>
    <property type="match status" value="1"/>
</dbReference>
<keyword evidence="9" id="KW-1185">Reference proteome</keyword>
<dbReference type="GO" id="GO:0005737">
    <property type="term" value="C:cytoplasm"/>
    <property type="evidence" value="ECO:0007669"/>
    <property type="project" value="UniProtKB-ARBA"/>
</dbReference>
<dbReference type="GO" id="GO:0006749">
    <property type="term" value="P:glutathione metabolic process"/>
    <property type="evidence" value="ECO:0007669"/>
    <property type="project" value="TreeGrafter"/>
</dbReference>
<evidence type="ECO:0000313" key="8">
    <source>
        <dbReference type="EMBL" id="KAJ1353601.1"/>
    </source>
</evidence>
<dbReference type="PROSITE" id="PS50405">
    <property type="entry name" value="GST_CTER"/>
    <property type="match status" value="1"/>
</dbReference>
<dbReference type="CDD" id="cd03039">
    <property type="entry name" value="GST_N_Sigma_like"/>
    <property type="match status" value="1"/>
</dbReference>
<dbReference type="SUPFAM" id="SSF52833">
    <property type="entry name" value="Thioredoxin-like"/>
    <property type="match status" value="1"/>
</dbReference>
<evidence type="ECO:0000256" key="3">
    <source>
        <dbReference type="ARBA" id="ARBA00038317"/>
    </source>
</evidence>
<dbReference type="FunFam" id="1.20.1050.10:FF:000031">
    <property type="entry name" value="Glutathione S-Transferase"/>
    <property type="match status" value="1"/>
</dbReference>
<dbReference type="PANTHER" id="PTHR11571:SF224">
    <property type="entry name" value="HEMATOPOIETIC PROSTAGLANDIN D SYNTHASE"/>
    <property type="match status" value="1"/>
</dbReference>
<dbReference type="FunFam" id="3.40.30.10:FF:000035">
    <property type="entry name" value="hematopoietic prostaglandin D synthase"/>
    <property type="match status" value="1"/>
</dbReference>
<comment type="similarity">
    <text evidence="3">Belongs to the GST superfamily. Sigma family.</text>
</comment>
<dbReference type="InterPro" id="IPR040079">
    <property type="entry name" value="Glutathione_S-Trfase"/>
</dbReference>
<comment type="catalytic activity">
    <reaction evidence="4">
        <text>RX + glutathione = an S-substituted glutathione + a halide anion + H(+)</text>
        <dbReference type="Rhea" id="RHEA:16437"/>
        <dbReference type="ChEBI" id="CHEBI:15378"/>
        <dbReference type="ChEBI" id="CHEBI:16042"/>
        <dbReference type="ChEBI" id="CHEBI:17792"/>
        <dbReference type="ChEBI" id="CHEBI:57925"/>
        <dbReference type="ChEBI" id="CHEBI:90779"/>
        <dbReference type="EC" id="2.5.1.18"/>
    </reaction>
</comment>
<keyword evidence="2" id="KW-0808">Transferase</keyword>
<dbReference type="InterPro" id="IPR036249">
    <property type="entry name" value="Thioredoxin-like_sf"/>
</dbReference>
<dbReference type="SFLD" id="SFLDG01205">
    <property type="entry name" value="AMPS.1"/>
    <property type="match status" value="1"/>
</dbReference>
<organism evidence="8 9">
    <name type="scientific">Parelaphostrongylus tenuis</name>
    <name type="common">Meningeal worm</name>
    <dbReference type="NCBI Taxonomy" id="148309"/>
    <lineage>
        <taxon>Eukaryota</taxon>
        <taxon>Metazoa</taxon>
        <taxon>Ecdysozoa</taxon>
        <taxon>Nematoda</taxon>
        <taxon>Chromadorea</taxon>
        <taxon>Rhabditida</taxon>
        <taxon>Rhabditina</taxon>
        <taxon>Rhabditomorpha</taxon>
        <taxon>Strongyloidea</taxon>
        <taxon>Metastrongylidae</taxon>
        <taxon>Parelaphostrongylus</taxon>
    </lineage>
</organism>
<dbReference type="InterPro" id="IPR004046">
    <property type="entry name" value="GST_C"/>
</dbReference>
<dbReference type="EMBL" id="JAHQIW010001774">
    <property type="protein sequence ID" value="KAJ1353601.1"/>
    <property type="molecule type" value="Genomic_DNA"/>
</dbReference>
<dbReference type="GO" id="GO:0004602">
    <property type="term" value="F:glutathione peroxidase activity"/>
    <property type="evidence" value="ECO:0007669"/>
    <property type="project" value="UniProtKB-ARBA"/>
</dbReference>
<evidence type="ECO:0000259" key="6">
    <source>
        <dbReference type="PROSITE" id="PS50404"/>
    </source>
</evidence>
<dbReference type="Proteomes" id="UP001196413">
    <property type="component" value="Unassembled WGS sequence"/>
</dbReference>
<accession>A0AAD5MQB5</accession>
<dbReference type="InterPro" id="IPR036282">
    <property type="entry name" value="Glutathione-S-Trfase_C_sf"/>
</dbReference>
<dbReference type="Gene3D" id="1.20.1050.10">
    <property type="match status" value="1"/>
</dbReference>
<comment type="caution">
    <text evidence="8">The sequence shown here is derived from an EMBL/GenBank/DDBJ whole genome shotgun (WGS) entry which is preliminary data.</text>
</comment>
<evidence type="ECO:0000313" key="9">
    <source>
        <dbReference type="Proteomes" id="UP001196413"/>
    </source>
</evidence>
<dbReference type="SUPFAM" id="SSF47616">
    <property type="entry name" value="GST C-terminal domain-like"/>
    <property type="match status" value="1"/>
</dbReference>
<dbReference type="AlphaFoldDB" id="A0AAD5MQB5"/>
<evidence type="ECO:0000256" key="5">
    <source>
        <dbReference type="ARBA" id="ARBA00078118"/>
    </source>
</evidence>
<gene>
    <name evidence="8" type="ORF">KIN20_010259</name>
</gene>
<dbReference type="CDD" id="cd03192">
    <property type="entry name" value="GST_C_Sigma_like"/>
    <property type="match status" value="1"/>
</dbReference>
<evidence type="ECO:0000256" key="4">
    <source>
        <dbReference type="ARBA" id="ARBA00047960"/>
    </source>
</evidence>
<dbReference type="EC" id="2.5.1.18" evidence="1"/>
<dbReference type="SFLD" id="SFLDG00363">
    <property type="entry name" value="AMPS_(cytGST):_Alpha-__Mu-__Pi"/>
    <property type="match status" value="1"/>
</dbReference>
<evidence type="ECO:0000259" key="7">
    <source>
        <dbReference type="PROSITE" id="PS50405"/>
    </source>
</evidence>
<dbReference type="Pfam" id="PF14497">
    <property type="entry name" value="GST_C_3"/>
    <property type="match status" value="1"/>
</dbReference>
<dbReference type="InterPro" id="IPR050213">
    <property type="entry name" value="GST_superfamily"/>
</dbReference>
<sequence length="207" mass="23770">MVHYKLLYFDGRGRAECARQLFALADQQYEDVRMSKEQFASIKPKLPFGQMPVLEVDGRQLAQSQAINRYLAKTFGFAGKDPFEEAVIDSLVDQYTDYRNEIKPFFYVALGFAPGDMDKLKKETFMPAREKFLGFLTKFLKKNASSGFLVGSSLTWVDVLIADHVSDFSKRVPEFFDGFPEVKAHMEKVHSNPKIKKWIDSRPQTAF</sequence>
<feature type="domain" description="GST N-terminal" evidence="6">
    <location>
        <begin position="2"/>
        <end position="79"/>
    </location>
</feature>
<dbReference type="Pfam" id="PF02798">
    <property type="entry name" value="GST_N"/>
    <property type="match status" value="1"/>
</dbReference>
<feature type="domain" description="GST C-terminal" evidence="7">
    <location>
        <begin position="81"/>
        <end position="207"/>
    </location>
</feature>
<evidence type="ECO:0000256" key="2">
    <source>
        <dbReference type="ARBA" id="ARBA00022679"/>
    </source>
</evidence>
<dbReference type="PANTHER" id="PTHR11571">
    <property type="entry name" value="GLUTATHIONE S-TRANSFERASE"/>
    <property type="match status" value="1"/>
</dbReference>